<gene>
    <name evidence="2" type="ORF">GJR97_00315</name>
</gene>
<protein>
    <submittedName>
        <fullName evidence="2">DUF3806 domain-containing protein</fullName>
    </submittedName>
</protein>
<sequence>MPLFSRRTAPIDDAPPMPRLVEIGEPERDWIDSHVALVADAGADPDDLEQVRALYERWSAGWRRINPPERDDPAIMVNALGTAFGDYVARRTGLSWRLAEHAHGLELALYQPRGQVLLHPIGIVDEHWRTEEGSGAFLVETAERLTHVRRLALGERGTTRRR</sequence>
<dbReference type="Pfam" id="PF12713">
    <property type="entry name" value="DUF3806"/>
    <property type="match status" value="1"/>
</dbReference>
<dbReference type="InterPro" id="IPR024266">
    <property type="entry name" value="DUF3806"/>
</dbReference>
<feature type="domain" description="DUF3806" evidence="1">
    <location>
        <begin position="74"/>
        <end position="132"/>
    </location>
</feature>
<comment type="caution">
    <text evidence="2">The sequence shown here is derived from an EMBL/GenBank/DDBJ whole genome shotgun (WGS) entry which is preliminary data.</text>
</comment>
<organism evidence="2 3">
    <name type="scientific">Agromyces kandeliae</name>
    <dbReference type="NCBI Taxonomy" id="2666141"/>
    <lineage>
        <taxon>Bacteria</taxon>
        <taxon>Bacillati</taxon>
        <taxon>Actinomycetota</taxon>
        <taxon>Actinomycetes</taxon>
        <taxon>Micrococcales</taxon>
        <taxon>Microbacteriaceae</taxon>
        <taxon>Agromyces</taxon>
    </lineage>
</organism>
<name>A0A6L5QXZ4_9MICO</name>
<dbReference type="RefSeq" id="WP_154344574.1">
    <property type="nucleotide sequence ID" value="NZ_WKJD01000002.1"/>
</dbReference>
<evidence type="ECO:0000313" key="3">
    <source>
        <dbReference type="Proteomes" id="UP000476511"/>
    </source>
</evidence>
<dbReference type="AlphaFoldDB" id="A0A6L5QXZ4"/>
<reference evidence="2 3" key="1">
    <citation type="submission" date="2019-11" db="EMBL/GenBank/DDBJ databases">
        <title>Agromyces kandeliae sp. nov., isolated from mangrove soil.</title>
        <authorList>
            <person name="Wang R."/>
        </authorList>
    </citation>
    <scope>NUCLEOTIDE SEQUENCE [LARGE SCALE GENOMIC DNA]</scope>
    <source>
        <strain evidence="2 3">Q22</strain>
    </source>
</reference>
<evidence type="ECO:0000259" key="1">
    <source>
        <dbReference type="Pfam" id="PF12713"/>
    </source>
</evidence>
<dbReference type="Proteomes" id="UP000476511">
    <property type="component" value="Unassembled WGS sequence"/>
</dbReference>
<accession>A0A6L5QXZ4</accession>
<keyword evidence="3" id="KW-1185">Reference proteome</keyword>
<proteinExistence type="predicted"/>
<evidence type="ECO:0000313" key="2">
    <source>
        <dbReference type="EMBL" id="MRX42164.1"/>
    </source>
</evidence>
<dbReference type="EMBL" id="WKJD01000002">
    <property type="protein sequence ID" value="MRX42164.1"/>
    <property type="molecule type" value="Genomic_DNA"/>
</dbReference>